<protein>
    <submittedName>
        <fullName evidence="6 7">Uncharacterized protein LOC106176579</fullName>
    </submittedName>
</protein>
<dbReference type="InterPro" id="IPR055470">
    <property type="entry name" value="DUF7042"/>
</dbReference>
<evidence type="ECO:0000256" key="3">
    <source>
        <dbReference type="SAM" id="SignalP"/>
    </source>
</evidence>
<dbReference type="Proteomes" id="UP000085678">
    <property type="component" value="Unplaced"/>
</dbReference>
<dbReference type="RefSeq" id="XP_013414501.1">
    <property type="nucleotide sequence ID" value="XM_013559047.1"/>
</dbReference>
<dbReference type="Pfam" id="PF23070">
    <property type="entry name" value="DUF7043"/>
    <property type="match status" value="2"/>
</dbReference>
<dbReference type="RefSeq" id="XP_013414496.1">
    <property type="nucleotide sequence ID" value="XM_013559042.1"/>
</dbReference>
<feature type="domain" description="ShKT" evidence="4">
    <location>
        <begin position="300"/>
        <end position="330"/>
    </location>
</feature>
<comment type="caution">
    <text evidence="1">Lacks conserved residue(s) required for the propagation of feature annotation.</text>
</comment>
<keyword evidence="3" id="KW-0732">Signal</keyword>
<feature type="signal peptide" evidence="3">
    <location>
        <begin position="1"/>
        <end position="22"/>
    </location>
</feature>
<evidence type="ECO:0000313" key="10">
    <source>
        <dbReference type="RefSeq" id="XP_013414500.1"/>
    </source>
</evidence>
<organism evidence="5 14">
    <name type="scientific">Lingula anatina</name>
    <name type="common">Brachiopod</name>
    <name type="synonym">Lingula unguis</name>
    <dbReference type="NCBI Taxonomy" id="7574"/>
    <lineage>
        <taxon>Eukaryota</taxon>
        <taxon>Metazoa</taxon>
        <taxon>Spiralia</taxon>
        <taxon>Lophotrochozoa</taxon>
        <taxon>Brachiopoda</taxon>
        <taxon>Linguliformea</taxon>
        <taxon>Lingulata</taxon>
        <taxon>Lingulida</taxon>
        <taxon>Linguloidea</taxon>
        <taxon>Lingulidae</taxon>
        <taxon>Lingula</taxon>
    </lineage>
</organism>
<dbReference type="InterPro" id="IPR055471">
    <property type="entry name" value="DUF7043"/>
</dbReference>
<evidence type="ECO:0000313" key="11">
    <source>
        <dbReference type="RefSeq" id="XP_013414501.1"/>
    </source>
</evidence>
<evidence type="ECO:0000313" key="14">
    <source>
        <dbReference type="RefSeq" id="XP_013414504.1"/>
    </source>
</evidence>
<name>A0A1S3JWT9_LINAN</name>
<dbReference type="RefSeq" id="XP_013414499.1">
    <property type="nucleotide sequence ID" value="XM_013559045.1"/>
</dbReference>
<feature type="disulfide bond" evidence="1">
    <location>
        <begin position="314"/>
        <end position="327"/>
    </location>
</feature>
<dbReference type="PROSITE" id="PS51670">
    <property type="entry name" value="SHKT"/>
    <property type="match status" value="1"/>
</dbReference>
<dbReference type="PANTHER" id="PTHR22255:SF9">
    <property type="entry name" value="LP06548P"/>
    <property type="match status" value="1"/>
</dbReference>
<feature type="region of interest" description="Disordered" evidence="2">
    <location>
        <begin position="594"/>
        <end position="638"/>
    </location>
</feature>
<dbReference type="KEGG" id="lak:106176579"/>
<dbReference type="SMART" id="SM00254">
    <property type="entry name" value="ShKT"/>
    <property type="match status" value="1"/>
</dbReference>
<sequence length="671" mass="75167">MATMRTLTVWFQLFILPVTVYGVCNFPDFLQPHPDIPGSHWLYKVMDQNNERSFTAVQTKVYFQGGSMMVKVKAGRRARNPPSPYNRTCEEVVNGDKFLVRHKDSTGVMKYTCMQFIQRTRNVVQMKEAELSSTYDISLCDDQNLLLDDWPMLEERDVRTNYHKCPLMDGFDLEIYDNKKNRELCADEFVPPRMESECLVGEGIVFTFPGGGRCMMRTLLLNSGDAVHCLASWTEGPYTFAVLRHAKRTYYWGLRFPTRGGSSFTAHLMKDVVFDRGASFSHTMNYLTLTMTSMKLGALCKDAFPKCTTLVGSCTDEVVAKHCPATCGLCSPDTYPTFLDFPSGFRGEWIKSTARGQASVKINTNTINIENFATFQPIQLSGQVANNLYPVVTSFANGCRPRFSCLNMENVTRSVIQYRVGISINWPLFSSETLCDTRSFRSDLPPLFDTYRSELLRNLVRKYNTETVPCDLRANYSFTTQVEGAACKGNLAHKSCYNQKEMTMKLSDCSASPSTTTFSCLASYDGSGGGQFIVTEDKATSEIQCWNFPIDKPGTAYASMAGDCDDQTALRFGLGIGASPEYVLEKMTSTEEDCKDLPSTTKATTTTEKITSKPEGTKNPPYKVETDKPKSTSKPGSVGAVGNGSCRTFYLNQYLIIILLLPVHIWRTYLS</sequence>
<evidence type="ECO:0000313" key="6">
    <source>
        <dbReference type="RefSeq" id="XP_013414495.1"/>
    </source>
</evidence>
<evidence type="ECO:0000313" key="5">
    <source>
        <dbReference type="Proteomes" id="UP000085678"/>
    </source>
</evidence>
<dbReference type="RefSeq" id="XP_013414498.1">
    <property type="nucleotide sequence ID" value="XM_013559044.1"/>
</dbReference>
<evidence type="ECO:0000313" key="7">
    <source>
        <dbReference type="RefSeq" id="XP_013414496.1"/>
    </source>
</evidence>
<evidence type="ECO:0000313" key="8">
    <source>
        <dbReference type="RefSeq" id="XP_013414498.1"/>
    </source>
</evidence>
<proteinExistence type="predicted"/>
<dbReference type="RefSeq" id="XP_013414504.1">
    <property type="nucleotide sequence ID" value="XM_013559050.1"/>
</dbReference>
<dbReference type="RefSeq" id="XP_013414503.1">
    <property type="nucleotide sequence ID" value="XM_013559049.1"/>
</dbReference>
<keyword evidence="1" id="KW-1015">Disulfide bond</keyword>
<dbReference type="InterPro" id="IPR003582">
    <property type="entry name" value="ShKT_dom"/>
</dbReference>
<reference evidence="6 7" key="1">
    <citation type="submission" date="2025-04" db="UniProtKB">
        <authorList>
            <consortium name="RefSeq"/>
        </authorList>
    </citation>
    <scope>IDENTIFICATION</scope>
    <source>
        <tissue evidence="6 7">Gonads</tissue>
    </source>
</reference>
<dbReference type="Pfam" id="PF23069">
    <property type="entry name" value="DUF7042"/>
    <property type="match status" value="1"/>
</dbReference>
<dbReference type="Pfam" id="PF01549">
    <property type="entry name" value="ShK"/>
    <property type="match status" value="1"/>
</dbReference>
<evidence type="ECO:0000256" key="2">
    <source>
        <dbReference type="SAM" id="MobiDB-lite"/>
    </source>
</evidence>
<dbReference type="RefSeq" id="XP_013414500.1">
    <property type="nucleotide sequence ID" value="XM_013559046.1"/>
</dbReference>
<evidence type="ECO:0000313" key="12">
    <source>
        <dbReference type="RefSeq" id="XP_013414502.1"/>
    </source>
</evidence>
<dbReference type="OrthoDB" id="6047467at2759"/>
<evidence type="ECO:0000259" key="4">
    <source>
        <dbReference type="PROSITE" id="PS51670"/>
    </source>
</evidence>
<accession>A0A1S3JWT9</accession>
<feature type="chain" id="PRO_5014545972" evidence="3">
    <location>
        <begin position="23"/>
        <end position="671"/>
    </location>
</feature>
<dbReference type="RefSeq" id="XP_013414495.1">
    <property type="nucleotide sequence ID" value="XM_013559041.1"/>
</dbReference>
<evidence type="ECO:0000256" key="1">
    <source>
        <dbReference type="PROSITE-ProRule" id="PRU01005"/>
    </source>
</evidence>
<dbReference type="RefSeq" id="XP_013414502.1">
    <property type="nucleotide sequence ID" value="XM_013559048.1"/>
</dbReference>
<dbReference type="PANTHER" id="PTHR22255">
    <property type="entry name" value="LP06548P"/>
    <property type="match status" value="1"/>
</dbReference>
<feature type="compositionally biased region" description="Low complexity" evidence="2">
    <location>
        <begin position="600"/>
        <end position="609"/>
    </location>
</feature>
<gene>
    <name evidence="6 7 8 9 10 11 12 13 14" type="primary">LOC106176579</name>
</gene>
<dbReference type="GeneID" id="106176579"/>
<keyword evidence="5" id="KW-1185">Reference proteome</keyword>
<dbReference type="AlphaFoldDB" id="A0A1S3JWT9"/>
<evidence type="ECO:0000313" key="13">
    <source>
        <dbReference type="RefSeq" id="XP_013414503.1"/>
    </source>
</evidence>
<evidence type="ECO:0000313" key="9">
    <source>
        <dbReference type="RefSeq" id="XP_013414499.1"/>
    </source>
</evidence>